<gene>
    <name evidence="1" type="ORF">BDM02DRAFT_2734210</name>
</gene>
<protein>
    <submittedName>
        <fullName evidence="1">Uncharacterized protein</fullName>
    </submittedName>
</protein>
<name>A0ACB6ZDK9_THEGA</name>
<keyword evidence="2" id="KW-1185">Reference proteome</keyword>
<dbReference type="Proteomes" id="UP000886501">
    <property type="component" value="Unassembled WGS sequence"/>
</dbReference>
<reference evidence="1" key="1">
    <citation type="submission" date="2019-10" db="EMBL/GenBank/DDBJ databases">
        <authorList>
            <consortium name="DOE Joint Genome Institute"/>
            <person name="Kuo A."/>
            <person name="Miyauchi S."/>
            <person name="Kiss E."/>
            <person name="Drula E."/>
            <person name="Kohler A."/>
            <person name="Sanchez-Garcia M."/>
            <person name="Andreopoulos B."/>
            <person name="Barry K.W."/>
            <person name="Bonito G."/>
            <person name="Buee M."/>
            <person name="Carver A."/>
            <person name="Chen C."/>
            <person name="Cichocki N."/>
            <person name="Clum A."/>
            <person name="Culley D."/>
            <person name="Crous P.W."/>
            <person name="Fauchery L."/>
            <person name="Girlanda M."/>
            <person name="Hayes R."/>
            <person name="Keri Z."/>
            <person name="Labutti K."/>
            <person name="Lipzen A."/>
            <person name="Lombard V."/>
            <person name="Magnuson J."/>
            <person name="Maillard F."/>
            <person name="Morin E."/>
            <person name="Murat C."/>
            <person name="Nolan M."/>
            <person name="Ohm R."/>
            <person name="Pangilinan J."/>
            <person name="Pereira M."/>
            <person name="Perotto S."/>
            <person name="Peter M."/>
            <person name="Riley R."/>
            <person name="Sitrit Y."/>
            <person name="Stielow B."/>
            <person name="Szollosi G."/>
            <person name="Zifcakova L."/>
            <person name="Stursova M."/>
            <person name="Spatafora J.W."/>
            <person name="Tedersoo L."/>
            <person name="Vaario L.-M."/>
            <person name="Yamada A."/>
            <person name="Yan M."/>
            <person name="Wang P."/>
            <person name="Xu J."/>
            <person name="Bruns T."/>
            <person name="Baldrian P."/>
            <person name="Vilgalys R."/>
            <person name="Henrissat B."/>
            <person name="Grigoriev I.V."/>
            <person name="Hibbett D."/>
            <person name="Nagy L.G."/>
            <person name="Martin F.M."/>
        </authorList>
    </citation>
    <scope>NUCLEOTIDE SEQUENCE</scope>
    <source>
        <strain evidence="1">P2</strain>
    </source>
</reference>
<organism evidence="1 2">
    <name type="scientific">Thelephora ganbajun</name>
    <name type="common">Ganba fungus</name>
    <dbReference type="NCBI Taxonomy" id="370292"/>
    <lineage>
        <taxon>Eukaryota</taxon>
        <taxon>Fungi</taxon>
        <taxon>Dikarya</taxon>
        <taxon>Basidiomycota</taxon>
        <taxon>Agaricomycotina</taxon>
        <taxon>Agaricomycetes</taxon>
        <taxon>Thelephorales</taxon>
        <taxon>Thelephoraceae</taxon>
        <taxon>Thelephora</taxon>
    </lineage>
</organism>
<accession>A0ACB6ZDK9</accession>
<sequence length="262" mass="30261">MHVPSIKFIDHDSDLLPAQYHRMHLPEELLDEIFSHLPSDNRRSLRNCSLVSKSWLQPSRRLLFAHVVVESTTYQSWLDNISPTNTGLLRHVRSLTYYRIGDDEAADSRCGVHALRDYLPSLFQLQRLALCLTNIESTIYEHLGWFSAFQHTLSSLFLARVSITRSAFVALIGYFPNLRGLHIFETSFQVDDRPVPPLPHALRGKLSIISREVMEFPIDQLVGLKLEYEELGMHGRYETRLVAAVEGTLKRLKIDQFYRMPT</sequence>
<comment type="caution">
    <text evidence="1">The sequence shown here is derived from an EMBL/GenBank/DDBJ whole genome shotgun (WGS) entry which is preliminary data.</text>
</comment>
<evidence type="ECO:0000313" key="1">
    <source>
        <dbReference type="EMBL" id="KAF9647251.1"/>
    </source>
</evidence>
<reference evidence="1" key="2">
    <citation type="journal article" date="2020" name="Nat. Commun.">
        <title>Large-scale genome sequencing of mycorrhizal fungi provides insights into the early evolution of symbiotic traits.</title>
        <authorList>
            <person name="Miyauchi S."/>
            <person name="Kiss E."/>
            <person name="Kuo A."/>
            <person name="Drula E."/>
            <person name="Kohler A."/>
            <person name="Sanchez-Garcia M."/>
            <person name="Morin E."/>
            <person name="Andreopoulos B."/>
            <person name="Barry K.W."/>
            <person name="Bonito G."/>
            <person name="Buee M."/>
            <person name="Carver A."/>
            <person name="Chen C."/>
            <person name="Cichocki N."/>
            <person name="Clum A."/>
            <person name="Culley D."/>
            <person name="Crous P.W."/>
            <person name="Fauchery L."/>
            <person name="Girlanda M."/>
            <person name="Hayes R.D."/>
            <person name="Keri Z."/>
            <person name="LaButti K."/>
            <person name="Lipzen A."/>
            <person name="Lombard V."/>
            <person name="Magnuson J."/>
            <person name="Maillard F."/>
            <person name="Murat C."/>
            <person name="Nolan M."/>
            <person name="Ohm R.A."/>
            <person name="Pangilinan J."/>
            <person name="Pereira M.F."/>
            <person name="Perotto S."/>
            <person name="Peter M."/>
            <person name="Pfister S."/>
            <person name="Riley R."/>
            <person name="Sitrit Y."/>
            <person name="Stielow J.B."/>
            <person name="Szollosi G."/>
            <person name="Zifcakova L."/>
            <person name="Stursova M."/>
            <person name="Spatafora J.W."/>
            <person name="Tedersoo L."/>
            <person name="Vaario L.M."/>
            <person name="Yamada A."/>
            <person name="Yan M."/>
            <person name="Wang P."/>
            <person name="Xu J."/>
            <person name="Bruns T."/>
            <person name="Baldrian P."/>
            <person name="Vilgalys R."/>
            <person name="Dunand C."/>
            <person name="Henrissat B."/>
            <person name="Grigoriev I.V."/>
            <person name="Hibbett D."/>
            <person name="Nagy L.G."/>
            <person name="Martin F.M."/>
        </authorList>
    </citation>
    <scope>NUCLEOTIDE SEQUENCE</scope>
    <source>
        <strain evidence="1">P2</strain>
    </source>
</reference>
<proteinExistence type="predicted"/>
<evidence type="ECO:0000313" key="2">
    <source>
        <dbReference type="Proteomes" id="UP000886501"/>
    </source>
</evidence>
<dbReference type="EMBL" id="MU118038">
    <property type="protein sequence ID" value="KAF9647251.1"/>
    <property type="molecule type" value="Genomic_DNA"/>
</dbReference>